<reference evidence="2" key="1">
    <citation type="submission" date="2021-01" db="UniProtKB">
        <authorList>
            <consortium name="EnsemblMetazoa"/>
        </authorList>
    </citation>
    <scope>IDENTIFICATION</scope>
</reference>
<feature type="compositionally biased region" description="Basic and acidic residues" evidence="1">
    <location>
        <begin position="1"/>
        <end position="14"/>
    </location>
</feature>
<accession>A0A7M7G2E8</accession>
<dbReference type="AlphaFoldDB" id="A0A7M7G2E8"/>
<proteinExistence type="predicted"/>
<dbReference type="Proteomes" id="UP000002358">
    <property type="component" value="Chromosome 2"/>
</dbReference>
<dbReference type="OrthoDB" id="6479173at2759"/>
<name>A0A7M7G2E8_NASVI</name>
<keyword evidence="3" id="KW-1185">Reference proteome</keyword>
<evidence type="ECO:0000313" key="2">
    <source>
        <dbReference type="EnsemblMetazoa" id="XP_001600285"/>
    </source>
</evidence>
<organism evidence="2 3">
    <name type="scientific">Nasonia vitripennis</name>
    <name type="common">Parasitic wasp</name>
    <dbReference type="NCBI Taxonomy" id="7425"/>
    <lineage>
        <taxon>Eukaryota</taxon>
        <taxon>Metazoa</taxon>
        <taxon>Ecdysozoa</taxon>
        <taxon>Arthropoda</taxon>
        <taxon>Hexapoda</taxon>
        <taxon>Insecta</taxon>
        <taxon>Pterygota</taxon>
        <taxon>Neoptera</taxon>
        <taxon>Endopterygota</taxon>
        <taxon>Hymenoptera</taxon>
        <taxon>Apocrita</taxon>
        <taxon>Proctotrupomorpha</taxon>
        <taxon>Chalcidoidea</taxon>
        <taxon>Pteromalidae</taxon>
        <taxon>Pteromalinae</taxon>
        <taxon>Nasonia</taxon>
    </lineage>
</organism>
<evidence type="ECO:0000313" key="3">
    <source>
        <dbReference type="Proteomes" id="UP000002358"/>
    </source>
</evidence>
<dbReference type="EnsemblMetazoa" id="XM_001600235">
    <property type="protein sequence ID" value="XP_001600285"/>
    <property type="gene ID" value="LOC100116937"/>
</dbReference>
<protein>
    <submittedName>
        <fullName evidence="2">Uncharacterized protein</fullName>
    </submittedName>
</protein>
<gene>
    <name evidence="2" type="primary">100116937</name>
</gene>
<evidence type="ECO:0000256" key="1">
    <source>
        <dbReference type="SAM" id="MobiDB-lite"/>
    </source>
</evidence>
<dbReference type="InParanoid" id="A0A7M7G2E8"/>
<sequence>MRLEGDNSHQREVRSVSAADRYSQTSEKLGEIAALRKFAETLLFGAACTECNRMSAVPQAAFAVLQVRKNFERAYSTEPEEESPRDGKTGGFNAKVLQEGRELTPLKYNSKLMNSIWGLYNRYSVHNFKKIDANETGLFAACSRVGREAAEGPTARIIAGSSAGH</sequence>
<feature type="region of interest" description="Disordered" evidence="1">
    <location>
        <begin position="1"/>
        <end position="20"/>
    </location>
</feature>
<dbReference type="KEGG" id="nvi:100116937"/>